<evidence type="ECO:0000313" key="2">
    <source>
        <dbReference type="EMBL" id="CAF5129444.1"/>
    </source>
</evidence>
<feature type="compositionally biased region" description="Polar residues" evidence="1">
    <location>
        <begin position="1"/>
        <end position="14"/>
    </location>
</feature>
<dbReference type="AlphaFoldDB" id="A0A822FNA8"/>
<dbReference type="EMBL" id="CAJOBR010084038">
    <property type="protein sequence ID" value="CAF5129444.1"/>
    <property type="molecule type" value="Genomic_DNA"/>
</dbReference>
<evidence type="ECO:0000256" key="1">
    <source>
        <dbReference type="SAM" id="MobiDB-lite"/>
    </source>
</evidence>
<reference evidence="2" key="1">
    <citation type="submission" date="2021-02" db="EMBL/GenBank/DDBJ databases">
        <authorList>
            <person name="Nowell W R."/>
        </authorList>
    </citation>
    <scope>NUCLEOTIDE SEQUENCE</scope>
</reference>
<name>A0A822FNA8_9BILA</name>
<evidence type="ECO:0000313" key="3">
    <source>
        <dbReference type="Proteomes" id="UP000663848"/>
    </source>
</evidence>
<organism evidence="2 3">
    <name type="scientific">Rotaria socialis</name>
    <dbReference type="NCBI Taxonomy" id="392032"/>
    <lineage>
        <taxon>Eukaryota</taxon>
        <taxon>Metazoa</taxon>
        <taxon>Spiralia</taxon>
        <taxon>Gnathifera</taxon>
        <taxon>Rotifera</taxon>
        <taxon>Eurotatoria</taxon>
        <taxon>Bdelloidea</taxon>
        <taxon>Philodinida</taxon>
        <taxon>Philodinidae</taxon>
        <taxon>Rotaria</taxon>
    </lineage>
</organism>
<proteinExistence type="predicted"/>
<accession>A0A822FNA8</accession>
<dbReference type="Proteomes" id="UP000663848">
    <property type="component" value="Unassembled WGS sequence"/>
</dbReference>
<feature type="non-terminal residue" evidence="2">
    <location>
        <position position="1"/>
    </location>
</feature>
<feature type="region of interest" description="Disordered" evidence="1">
    <location>
        <begin position="1"/>
        <end position="41"/>
    </location>
</feature>
<gene>
    <name evidence="2" type="ORF">QYT958_LOCUS46673</name>
</gene>
<sequence length="41" mass="4855">SDDESATNNKNISHNSRRRLNEQPVQEGATYNPNREEYRYT</sequence>
<protein>
    <submittedName>
        <fullName evidence="2">Uncharacterized protein</fullName>
    </submittedName>
</protein>
<comment type="caution">
    <text evidence="2">The sequence shown here is derived from an EMBL/GenBank/DDBJ whole genome shotgun (WGS) entry which is preliminary data.</text>
</comment>